<accession>A0A8J3SEV7</accession>
<proteinExistence type="predicted"/>
<feature type="transmembrane region" description="Helical" evidence="1">
    <location>
        <begin position="53"/>
        <end position="79"/>
    </location>
</feature>
<gene>
    <name evidence="2" type="ORF">Psi01_24150</name>
</gene>
<keyword evidence="3" id="KW-1185">Reference proteome</keyword>
<feature type="transmembrane region" description="Helical" evidence="1">
    <location>
        <begin position="12"/>
        <end position="33"/>
    </location>
</feature>
<evidence type="ECO:0000256" key="1">
    <source>
        <dbReference type="SAM" id="Phobius"/>
    </source>
</evidence>
<dbReference type="RefSeq" id="WP_204064032.1">
    <property type="nucleotide sequence ID" value="NZ_BOOJ01000022.1"/>
</dbReference>
<dbReference type="AlphaFoldDB" id="A0A8J3SEV7"/>
<dbReference type="EMBL" id="BOOJ01000022">
    <property type="protein sequence ID" value="GIH91785.1"/>
    <property type="molecule type" value="Genomic_DNA"/>
</dbReference>
<dbReference type="Proteomes" id="UP000619788">
    <property type="component" value="Unassembled WGS sequence"/>
</dbReference>
<keyword evidence="1" id="KW-0472">Membrane</keyword>
<organism evidence="2 3">
    <name type="scientific">Planobispora siamensis</name>
    <dbReference type="NCBI Taxonomy" id="936338"/>
    <lineage>
        <taxon>Bacteria</taxon>
        <taxon>Bacillati</taxon>
        <taxon>Actinomycetota</taxon>
        <taxon>Actinomycetes</taxon>
        <taxon>Streptosporangiales</taxon>
        <taxon>Streptosporangiaceae</taxon>
        <taxon>Planobispora</taxon>
    </lineage>
</organism>
<evidence type="ECO:0000313" key="3">
    <source>
        <dbReference type="Proteomes" id="UP000619788"/>
    </source>
</evidence>
<comment type="caution">
    <text evidence="2">The sequence shown here is derived from an EMBL/GenBank/DDBJ whole genome shotgun (WGS) entry which is preliminary data.</text>
</comment>
<reference evidence="2 3" key="1">
    <citation type="submission" date="2021-01" db="EMBL/GenBank/DDBJ databases">
        <title>Whole genome shotgun sequence of Planobispora siamensis NBRC 107568.</title>
        <authorList>
            <person name="Komaki H."/>
            <person name="Tamura T."/>
        </authorList>
    </citation>
    <scope>NUCLEOTIDE SEQUENCE [LARGE SCALE GENOMIC DNA]</scope>
    <source>
        <strain evidence="2 3">NBRC 107568</strain>
    </source>
</reference>
<keyword evidence="1" id="KW-0812">Transmembrane</keyword>
<evidence type="ECO:0000313" key="2">
    <source>
        <dbReference type="EMBL" id="GIH91785.1"/>
    </source>
</evidence>
<protein>
    <submittedName>
        <fullName evidence="2">Uncharacterized protein</fullName>
    </submittedName>
</protein>
<sequence>MVRRVGKFIAELVGEVAFEGFVFVVGLAVLWGGLKLLGVPWPIDRIMAADESIPLFGSVIWVIGFAVVAALAISVGWLLHLARTKRRTQDSEASHES</sequence>
<keyword evidence="1" id="KW-1133">Transmembrane helix</keyword>
<name>A0A8J3SEV7_9ACTN</name>